<evidence type="ECO:0000313" key="3">
    <source>
        <dbReference type="EMBL" id="SHL31312.1"/>
    </source>
</evidence>
<dbReference type="InterPro" id="IPR013324">
    <property type="entry name" value="RNA_pol_sigma_r3/r4-like"/>
</dbReference>
<evidence type="ECO:0000313" key="4">
    <source>
        <dbReference type="Proteomes" id="UP000184031"/>
    </source>
</evidence>
<dbReference type="EMBL" id="FRAT01000009">
    <property type="protein sequence ID" value="SHL31312.1"/>
    <property type="molecule type" value="Genomic_DNA"/>
</dbReference>
<organism evidence="3 4">
    <name type="scientific">Flagellimonas taeanensis</name>
    <dbReference type="NCBI Taxonomy" id="1005926"/>
    <lineage>
        <taxon>Bacteria</taxon>
        <taxon>Pseudomonadati</taxon>
        <taxon>Bacteroidota</taxon>
        <taxon>Flavobacteriia</taxon>
        <taxon>Flavobacteriales</taxon>
        <taxon>Flavobacteriaceae</taxon>
        <taxon>Flagellimonas</taxon>
    </lineage>
</organism>
<dbReference type="SUPFAM" id="SSF88659">
    <property type="entry name" value="Sigma3 and sigma4 domains of RNA polymerase sigma factors"/>
    <property type="match status" value="1"/>
</dbReference>
<keyword evidence="5" id="KW-1185">Reference proteome</keyword>
<dbReference type="PANTHER" id="PTHR30173:SF36">
    <property type="entry name" value="ECF RNA POLYMERASE SIGMA FACTOR SIGJ"/>
    <property type="match status" value="1"/>
</dbReference>
<reference evidence="3 4" key="1">
    <citation type="submission" date="2016-11" db="EMBL/GenBank/DDBJ databases">
        <authorList>
            <person name="Varghese N."/>
            <person name="Submissions S."/>
        </authorList>
    </citation>
    <scope>NUCLEOTIDE SEQUENCE [LARGE SCALE GENOMIC DNA]</scope>
    <source>
        <strain evidence="3 4">CGMCC 1.12174</strain>
        <strain evidence="2 5">DSM 26351</strain>
    </source>
</reference>
<evidence type="ECO:0000313" key="5">
    <source>
        <dbReference type="Proteomes" id="UP000198940"/>
    </source>
</evidence>
<dbReference type="GO" id="GO:0006352">
    <property type="term" value="P:DNA-templated transcription initiation"/>
    <property type="evidence" value="ECO:0007669"/>
    <property type="project" value="InterPro"/>
</dbReference>
<evidence type="ECO:0000259" key="1">
    <source>
        <dbReference type="Pfam" id="PF08281"/>
    </source>
</evidence>
<dbReference type="InterPro" id="IPR052704">
    <property type="entry name" value="ECF_Sigma-70_Domain"/>
</dbReference>
<sequence>MENIHKTLTTYAYNISGSMEDAKDVVQDVIEKYIGADRSHIEDERNYLIKSVVNHAINLKKRKSYKSVYGEWLPDPVDLNQADSHIIKEQTASYSLLVLMEKLNALERAVFILKEGFAYKHKEIADVLDIQTDHSRQLFLRAKKSLKKTSYIEKRTEPEILKAYINAISNADLDKLESLLVEDIELMADGGSTVKVITGSLVGAKSTAKLLQNVYGLFLQDKKYFITEINHQPAVVFHENDKVYNCQILVCENHRIASLYSIVDPQKLKLLKVR</sequence>
<dbReference type="SUPFAM" id="SSF88946">
    <property type="entry name" value="Sigma2 domain of RNA polymerase sigma factors"/>
    <property type="match status" value="1"/>
</dbReference>
<dbReference type="STRING" id="1055723.SAMN05216293_3159"/>
<dbReference type="InterPro" id="IPR013325">
    <property type="entry name" value="RNA_pol_sigma_r2"/>
</dbReference>
<dbReference type="InterPro" id="IPR036388">
    <property type="entry name" value="WH-like_DNA-bd_sf"/>
</dbReference>
<dbReference type="Proteomes" id="UP000198940">
    <property type="component" value="Unassembled WGS sequence"/>
</dbReference>
<dbReference type="RefSeq" id="WP_072881637.1">
    <property type="nucleotide sequence ID" value="NZ_FOKU01000008.1"/>
</dbReference>
<evidence type="ECO:0000313" key="2">
    <source>
        <dbReference type="EMBL" id="SFC30537.1"/>
    </source>
</evidence>
<dbReference type="SUPFAM" id="SSF54427">
    <property type="entry name" value="NTF2-like"/>
    <property type="match status" value="1"/>
</dbReference>
<accession>A0A1M6ZLH2</accession>
<proteinExistence type="predicted"/>
<dbReference type="EMBL" id="FOKU01000008">
    <property type="protein sequence ID" value="SFC30537.1"/>
    <property type="molecule type" value="Genomic_DNA"/>
</dbReference>
<dbReference type="Pfam" id="PF08281">
    <property type="entry name" value="Sigma70_r4_2"/>
    <property type="match status" value="1"/>
</dbReference>
<dbReference type="OrthoDB" id="3211555at2"/>
<dbReference type="AlphaFoldDB" id="A0A1M6ZLH2"/>
<protein>
    <submittedName>
        <fullName evidence="2">RNA polymerase sigma-70 factor, ECF subfamily</fullName>
    </submittedName>
    <submittedName>
        <fullName evidence="3">RNA polymerase, sigma subunit, ECF family</fullName>
    </submittedName>
</protein>
<dbReference type="GO" id="GO:0003677">
    <property type="term" value="F:DNA binding"/>
    <property type="evidence" value="ECO:0007669"/>
    <property type="project" value="InterPro"/>
</dbReference>
<comment type="caution">
    <text evidence="3">The sequence shown here is derived from an EMBL/GenBank/DDBJ whole genome shotgun (WGS) entry which is preliminary data.</text>
</comment>
<name>A0A1M6ZLH2_9FLAO</name>
<dbReference type="Proteomes" id="UP000184031">
    <property type="component" value="Unassembled WGS sequence"/>
</dbReference>
<gene>
    <name evidence="2" type="ORF">SAMN04487891_108209</name>
    <name evidence="3" type="ORF">SAMN05216293_3159</name>
</gene>
<feature type="domain" description="RNA polymerase sigma factor 70 region 4 type 2" evidence="1">
    <location>
        <begin position="96"/>
        <end position="146"/>
    </location>
</feature>
<dbReference type="InterPro" id="IPR032710">
    <property type="entry name" value="NTF2-like_dom_sf"/>
</dbReference>
<dbReference type="GO" id="GO:0016987">
    <property type="term" value="F:sigma factor activity"/>
    <property type="evidence" value="ECO:0007669"/>
    <property type="project" value="InterPro"/>
</dbReference>
<dbReference type="PANTHER" id="PTHR30173">
    <property type="entry name" value="SIGMA 19 FACTOR"/>
    <property type="match status" value="1"/>
</dbReference>
<dbReference type="Gene3D" id="1.10.10.10">
    <property type="entry name" value="Winged helix-like DNA-binding domain superfamily/Winged helix DNA-binding domain"/>
    <property type="match status" value="1"/>
</dbReference>
<dbReference type="InterPro" id="IPR013249">
    <property type="entry name" value="RNA_pol_sigma70_r4_t2"/>
</dbReference>